<dbReference type="Proteomes" id="UP000537775">
    <property type="component" value="Unassembled WGS sequence"/>
</dbReference>
<name>A0A7X0FLP2_9MICO</name>
<protein>
    <submittedName>
        <fullName evidence="8">ABC-type multidrug transport system fused ATPase/permease subunit</fullName>
    </submittedName>
</protein>
<evidence type="ECO:0000256" key="3">
    <source>
        <dbReference type="ARBA" id="ARBA00022692"/>
    </source>
</evidence>
<evidence type="ECO:0000256" key="1">
    <source>
        <dbReference type="ARBA" id="ARBA00004651"/>
    </source>
</evidence>
<feature type="domain" description="Cardiolipin synthase N-terminal" evidence="7">
    <location>
        <begin position="22"/>
        <end position="63"/>
    </location>
</feature>
<dbReference type="GO" id="GO:0005886">
    <property type="term" value="C:plasma membrane"/>
    <property type="evidence" value="ECO:0007669"/>
    <property type="project" value="UniProtKB-SubCell"/>
</dbReference>
<proteinExistence type="predicted"/>
<gene>
    <name evidence="8" type="ORF">HD594_000111</name>
</gene>
<evidence type="ECO:0000256" key="4">
    <source>
        <dbReference type="ARBA" id="ARBA00022989"/>
    </source>
</evidence>
<keyword evidence="3 6" id="KW-0812">Transmembrane</keyword>
<sequence>MNFWEFLVWMFWIYIVISCIWIYITILIDLFRDHTMGGWGKALWVIFLVFLPLLGALIYLIARGRSMSERRVAEAQQAQQATNDYIRTVAGGGKSPTAEIESAKALLDAGTITQADFDAIKTKALQG</sequence>
<evidence type="ECO:0000259" key="7">
    <source>
        <dbReference type="Pfam" id="PF13396"/>
    </source>
</evidence>
<dbReference type="EMBL" id="JACHML010000001">
    <property type="protein sequence ID" value="MBB6389798.1"/>
    <property type="molecule type" value="Genomic_DNA"/>
</dbReference>
<organism evidence="8 9">
    <name type="scientific">Microbacterium thalassium</name>
    <dbReference type="NCBI Taxonomy" id="362649"/>
    <lineage>
        <taxon>Bacteria</taxon>
        <taxon>Bacillati</taxon>
        <taxon>Actinomycetota</taxon>
        <taxon>Actinomycetes</taxon>
        <taxon>Micrococcales</taxon>
        <taxon>Microbacteriaceae</taxon>
        <taxon>Microbacterium</taxon>
    </lineage>
</organism>
<keyword evidence="9" id="KW-1185">Reference proteome</keyword>
<comment type="subcellular location">
    <subcellularLocation>
        <location evidence="1">Cell membrane</location>
        <topology evidence="1">Multi-pass membrane protein</topology>
    </subcellularLocation>
</comment>
<dbReference type="RefSeq" id="WP_184749083.1">
    <property type="nucleotide sequence ID" value="NZ_BAAAJR010000008.1"/>
</dbReference>
<feature type="transmembrane region" description="Helical" evidence="6">
    <location>
        <begin position="42"/>
        <end position="62"/>
    </location>
</feature>
<keyword evidence="4 6" id="KW-1133">Transmembrane helix</keyword>
<accession>A0A7X0FLP2</accession>
<dbReference type="Pfam" id="PF13396">
    <property type="entry name" value="PLDc_N"/>
    <property type="match status" value="1"/>
</dbReference>
<feature type="transmembrane region" description="Helical" evidence="6">
    <location>
        <begin position="7"/>
        <end position="30"/>
    </location>
</feature>
<comment type="caution">
    <text evidence="8">The sequence shown here is derived from an EMBL/GenBank/DDBJ whole genome shotgun (WGS) entry which is preliminary data.</text>
</comment>
<evidence type="ECO:0000313" key="8">
    <source>
        <dbReference type="EMBL" id="MBB6389798.1"/>
    </source>
</evidence>
<evidence type="ECO:0000256" key="5">
    <source>
        <dbReference type="ARBA" id="ARBA00023136"/>
    </source>
</evidence>
<evidence type="ECO:0000256" key="2">
    <source>
        <dbReference type="ARBA" id="ARBA00022475"/>
    </source>
</evidence>
<evidence type="ECO:0000256" key="6">
    <source>
        <dbReference type="SAM" id="Phobius"/>
    </source>
</evidence>
<keyword evidence="5 6" id="KW-0472">Membrane</keyword>
<dbReference type="InterPro" id="IPR027379">
    <property type="entry name" value="CLS_N"/>
</dbReference>
<reference evidence="8 9" key="1">
    <citation type="submission" date="2020-08" db="EMBL/GenBank/DDBJ databases">
        <title>Sequencing the genomes of 1000 actinobacteria strains.</title>
        <authorList>
            <person name="Klenk H.-P."/>
        </authorList>
    </citation>
    <scope>NUCLEOTIDE SEQUENCE [LARGE SCALE GENOMIC DNA]</scope>
    <source>
        <strain evidence="8 9">DSM 12511</strain>
    </source>
</reference>
<keyword evidence="2" id="KW-1003">Cell membrane</keyword>
<evidence type="ECO:0000313" key="9">
    <source>
        <dbReference type="Proteomes" id="UP000537775"/>
    </source>
</evidence>
<dbReference type="AlphaFoldDB" id="A0A7X0FLP2"/>